<evidence type="ECO:0000313" key="3">
    <source>
        <dbReference type="Proteomes" id="UP000277580"/>
    </source>
</evidence>
<organism evidence="2 3">
    <name type="scientific">Morchella conica CCBAS932</name>
    <dbReference type="NCBI Taxonomy" id="1392247"/>
    <lineage>
        <taxon>Eukaryota</taxon>
        <taxon>Fungi</taxon>
        <taxon>Dikarya</taxon>
        <taxon>Ascomycota</taxon>
        <taxon>Pezizomycotina</taxon>
        <taxon>Pezizomycetes</taxon>
        <taxon>Pezizales</taxon>
        <taxon>Morchellaceae</taxon>
        <taxon>Morchella</taxon>
    </lineage>
</organism>
<dbReference type="EMBL" id="ML119144">
    <property type="protein sequence ID" value="RPB10237.1"/>
    <property type="molecule type" value="Genomic_DNA"/>
</dbReference>
<dbReference type="Proteomes" id="UP000277580">
    <property type="component" value="Unassembled WGS sequence"/>
</dbReference>
<feature type="non-terminal residue" evidence="2">
    <location>
        <position position="76"/>
    </location>
</feature>
<gene>
    <name evidence="2" type="ORF">P167DRAFT_576397</name>
</gene>
<evidence type="ECO:0000256" key="1">
    <source>
        <dbReference type="SAM" id="MobiDB-lite"/>
    </source>
</evidence>
<feature type="compositionally biased region" description="Basic and acidic residues" evidence="1">
    <location>
        <begin position="59"/>
        <end position="76"/>
    </location>
</feature>
<keyword evidence="3" id="KW-1185">Reference proteome</keyword>
<accession>A0A3N4KI44</accession>
<dbReference type="InParanoid" id="A0A3N4KI44"/>
<name>A0A3N4KI44_9PEZI</name>
<reference evidence="2 3" key="1">
    <citation type="journal article" date="2018" name="Nat. Ecol. Evol.">
        <title>Pezizomycetes genomes reveal the molecular basis of ectomycorrhizal truffle lifestyle.</title>
        <authorList>
            <person name="Murat C."/>
            <person name="Payen T."/>
            <person name="Noel B."/>
            <person name="Kuo A."/>
            <person name="Morin E."/>
            <person name="Chen J."/>
            <person name="Kohler A."/>
            <person name="Krizsan K."/>
            <person name="Balestrini R."/>
            <person name="Da Silva C."/>
            <person name="Montanini B."/>
            <person name="Hainaut M."/>
            <person name="Levati E."/>
            <person name="Barry K.W."/>
            <person name="Belfiori B."/>
            <person name="Cichocki N."/>
            <person name="Clum A."/>
            <person name="Dockter R.B."/>
            <person name="Fauchery L."/>
            <person name="Guy J."/>
            <person name="Iotti M."/>
            <person name="Le Tacon F."/>
            <person name="Lindquist E.A."/>
            <person name="Lipzen A."/>
            <person name="Malagnac F."/>
            <person name="Mello A."/>
            <person name="Molinier V."/>
            <person name="Miyauchi S."/>
            <person name="Poulain J."/>
            <person name="Riccioni C."/>
            <person name="Rubini A."/>
            <person name="Sitrit Y."/>
            <person name="Splivallo R."/>
            <person name="Traeger S."/>
            <person name="Wang M."/>
            <person name="Zifcakova L."/>
            <person name="Wipf D."/>
            <person name="Zambonelli A."/>
            <person name="Paolocci F."/>
            <person name="Nowrousian M."/>
            <person name="Ottonello S."/>
            <person name="Baldrian P."/>
            <person name="Spatafora J.W."/>
            <person name="Henrissat B."/>
            <person name="Nagy L.G."/>
            <person name="Aury J.M."/>
            <person name="Wincker P."/>
            <person name="Grigoriev I.V."/>
            <person name="Bonfante P."/>
            <person name="Martin F.M."/>
        </authorList>
    </citation>
    <scope>NUCLEOTIDE SEQUENCE [LARGE SCALE GENOMIC DNA]</scope>
    <source>
        <strain evidence="2 3">CCBAS932</strain>
    </source>
</reference>
<feature type="region of interest" description="Disordered" evidence="1">
    <location>
        <begin position="56"/>
        <end position="76"/>
    </location>
</feature>
<evidence type="ECO:0000313" key="2">
    <source>
        <dbReference type="EMBL" id="RPB10237.1"/>
    </source>
</evidence>
<protein>
    <submittedName>
        <fullName evidence="2">Uncharacterized protein</fullName>
    </submittedName>
</protein>
<dbReference type="AlphaFoldDB" id="A0A3N4KI44"/>
<sequence>MSMPIAACTQCVTAAKPPARCLVYRTPTEAAEALRALALDDEELPALTLRPARLAASHPDSRLEVRVARQSDKKIA</sequence>
<proteinExistence type="predicted"/>